<organism evidence="2 3">
    <name type="scientific">Teratosphaeria nubilosa</name>
    <dbReference type="NCBI Taxonomy" id="161662"/>
    <lineage>
        <taxon>Eukaryota</taxon>
        <taxon>Fungi</taxon>
        <taxon>Dikarya</taxon>
        <taxon>Ascomycota</taxon>
        <taxon>Pezizomycotina</taxon>
        <taxon>Dothideomycetes</taxon>
        <taxon>Dothideomycetidae</taxon>
        <taxon>Mycosphaerellales</taxon>
        <taxon>Teratosphaeriaceae</taxon>
        <taxon>Teratosphaeria</taxon>
    </lineage>
</organism>
<sequence>MPPRKRGGKVATAQLTRITIISTTLTFPTTSLTSNHPPVNAKPPRSLADRTDDSGFNRFYTPSNLCSQLFARFHSACSLGLEFGSAT</sequence>
<feature type="region of interest" description="Disordered" evidence="1">
    <location>
        <begin position="29"/>
        <end position="50"/>
    </location>
</feature>
<name>A0A6G1KT74_9PEZI</name>
<dbReference type="EMBL" id="ML995959">
    <property type="protein sequence ID" value="KAF2763826.1"/>
    <property type="molecule type" value="Genomic_DNA"/>
</dbReference>
<protein>
    <submittedName>
        <fullName evidence="2">Uncharacterized protein</fullName>
    </submittedName>
</protein>
<gene>
    <name evidence="2" type="ORF">EJ03DRAFT_53015</name>
</gene>
<dbReference type="AlphaFoldDB" id="A0A6G1KT74"/>
<reference evidence="2" key="1">
    <citation type="journal article" date="2020" name="Stud. Mycol.">
        <title>101 Dothideomycetes genomes: a test case for predicting lifestyles and emergence of pathogens.</title>
        <authorList>
            <person name="Haridas S."/>
            <person name="Albert R."/>
            <person name="Binder M."/>
            <person name="Bloem J."/>
            <person name="Labutti K."/>
            <person name="Salamov A."/>
            <person name="Andreopoulos B."/>
            <person name="Baker S."/>
            <person name="Barry K."/>
            <person name="Bills G."/>
            <person name="Bluhm B."/>
            <person name="Cannon C."/>
            <person name="Castanera R."/>
            <person name="Culley D."/>
            <person name="Daum C."/>
            <person name="Ezra D."/>
            <person name="Gonzalez J."/>
            <person name="Henrissat B."/>
            <person name="Kuo A."/>
            <person name="Liang C."/>
            <person name="Lipzen A."/>
            <person name="Lutzoni F."/>
            <person name="Magnuson J."/>
            <person name="Mondo S."/>
            <person name="Nolan M."/>
            <person name="Ohm R."/>
            <person name="Pangilinan J."/>
            <person name="Park H.-J."/>
            <person name="Ramirez L."/>
            <person name="Alfaro M."/>
            <person name="Sun H."/>
            <person name="Tritt A."/>
            <person name="Yoshinaga Y."/>
            <person name="Zwiers L.-H."/>
            <person name="Turgeon B."/>
            <person name="Goodwin S."/>
            <person name="Spatafora J."/>
            <person name="Crous P."/>
            <person name="Grigoriev I."/>
        </authorList>
    </citation>
    <scope>NUCLEOTIDE SEQUENCE</scope>
    <source>
        <strain evidence="2">CBS 116005</strain>
    </source>
</reference>
<proteinExistence type="predicted"/>
<dbReference type="Proteomes" id="UP000799436">
    <property type="component" value="Unassembled WGS sequence"/>
</dbReference>
<evidence type="ECO:0000313" key="2">
    <source>
        <dbReference type="EMBL" id="KAF2763826.1"/>
    </source>
</evidence>
<evidence type="ECO:0000313" key="3">
    <source>
        <dbReference type="Proteomes" id="UP000799436"/>
    </source>
</evidence>
<keyword evidence="3" id="KW-1185">Reference proteome</keyword>
<accession>A0A6G1KT74</accession>
<evidence type="ECO:0000256" key="1">
    <source>
        <dbReference type="SAM" id="MobiDB-lite"/>
    </source>
</evidence>